<sequence>MKETTQPLACIFYPTDDSVGIDGDVGRDFSAEAPGRSECAAENELAILHAEVEVSGPSRA</sequence>
<gene>
    <name evidence="1" type="ORF">BST20_05495</name>
</gene>
<accession>A0AA91RKC1</accession>
<proteinExistence type="predicted"/>
<evidence type="ECO:0000313" key="2">
    <source>
        <dbReference type="Proteomes" id="UP000192441"/>
    </source>
</evidence>
<dbReference type="AlphaFoldDB" id="A0AA91RKC1"/>
<dbReference type="EMBL" id="MVHM01000001">
    <property type="protein sequence ID" value="ORA41543.1"/>
    <property type="molecule type" value="Genomic_DNA"/>
</dbReference>
<evidence type="ECO:0000313" key="1">
    <source>
        <dbReference type="EMBL" id="ORA41543.1"/>
    </source>
</evidence>
<reference evidence="1 2" key="1">
    <citation type="submission" date="2016-12" db="EMBL/GenBank/DDBJ databases">
        <title>The new phylogeny of genus Mycobacterium.</title>
        <authorList>
            <person name="Tortoli E."/>
            <person name="Trovato A."/>
            <person name="Cirillo D.M."/>
        </authorList>
    </citation>
    <scope>NUCLEOTIDE SEQUENCE [LARGE SCALE GENOMIC DNA]</scope>
    <source>
        <strain evidence="1 2">DSM 44624</strain>
    </source>
</reference>
<protein>
    <submittedName>
        <fullName evidence="1">Uncharacterized protein</fullName>
    </submittedName>
</protein>
<comment type="caution">
    <text evidence="1">The sequence shown here is derived from an EMBL/GenBank/DDBJ whole genome shotgun (WGS) entry which is preliminary data.</text>
</comment>
<name>A0AA91RKC1_9MYCO</name>
<dbReference type="Proteomes" id="UP000192441">
    <property type="component" value="Unassembled WGS sequence"/>
</dbReference>
<organism evidence="1 2">
    <name type="scientific">Mycobacterium branderi</name>
    <dbReference type="NCBI Taxonomy" id="43348"/>
    <lineage>
        <taxon>Bacteria</taxon>
        <taxon>Bacillati</taxon>
        <taxon>Actinomycetota</taxon>
        <taxon>Actinomycetes</taxon>
        <taxon>Mycobacteriales</taxon>
        <taxon>Mycobacteriaceae</taxon>
        <taxon>Mycobacterium</taxon>
    </lineage>
</organism>